<gene>
    <name evidence="1" type="ORF">EHJ13_02290</name>
</gene>
<comment type="caution">
    <text evidence="1">The sequence shown here is derived from an EMBL/GenBank/DDBJ whole genome shotgun (WGS) entry which is preliminary data.</text>
</comment>
<dbReference type="RefSeq" id="WP_161590265.1">
    <property type="nucleotide sequence ID" value="NZ_RPBY01000001.1"/>
</dbReference>
<accession>A0A9Q4XLZ8</accession>
<organism evidence="1 2">
    <name type="scientific">Cronobacter dublinensis</name>
    <dbReference type="NCBI Taxonomy" id="413497"/>
    <lineage>
        <taxon>Bacteria</taxon>
        <taxon>Pseudomonadati</taxon>
        <taxon>Pseudomonadota</taxon>
        <taxon>Gammaproteobacteria</taxon>
        <taxon>Enterobacterales</taxon>
        <taxon>Enterobacteriaceae</taxon>
        <taxon>Cronobacter</taxon>
    </lineage>
</organism>
<dbReference type="AlphaFoldDB" id="A0A9Q4XLZ8"/>
<name>A0A9Q4XLZ8_9ENTR</name>
<reference evidence="1" key="1">
    <citation type="submission" date="2018-11" db="EMBL/GenBank/DDBJ databases">
        <title>Genomics analysis of Putative Virulence Factors on Adhesion and Cytotoxicity for Cronobacter spp.</title>
        <authorList>
            <person name="Cui J."/>
        </authorList>
    </citation>
    <scope>NUCLEOTIDE SEQUENCE</scope>
    <source>
        <strain evidence="1">SD69</strain>
    </source>
</reference>
<protein>
    <submittedName>
        <fullName evidence="1">Uncharacterized protein</fullName>
    </submittedName>
</protein>
<proteinExistence type="predicted"/>
<sequence>MERFEWITRAFAQSSNVQKSLFPDFVNVADELAVEWEIALEETNNEMLSDEQKLSVKAFDDYLLSISGLENIQYWNDDALCYRSEWNKMRALAKIILDSMGWVNEAPPECNAIYISNK</sequence>
<evidence type="ECO:0000313" key="2">
    <source>
        <dbReference type="Proteomes" id="UP000778262"/>
    </source>
</evidence>
<evidence type="ECO:0000313" key="1">
    <source>
        <dbReference type="EMBL" id="NCH86292.1"/>
    </source>
</evidence>
<dbReference type="EMBL" id="RPBY01000001">
    <property type="protein sequence ID" value="NCH86292.1"/>
    <property type="molecule type" value="Genomic_DNA"/>
</dbReference>
<dbReference type="Proteomes" id="UP000778262">
    <property type="component" value="Unassembled WGS sequence"/>
</dbReference>